<protein>
    <recommendedName>
        <fullName evidence="4">ESX-1 secretion-associated protein EspC</fullName>
    </recommendedName>
</protein>
<gene>
    <name evidence="2" type="ORF">B7C42_02542</name>
</gene>
<reference evidence="2 3" key="1">
    <citation type="submission" date="2017-07" db="EMBL/GenBank/DDBJ databases">
        <title>First draft Genome Sequence of Nocardia cerradoensis isolated from human infection.</title>
        <authorList>
            <person name="Carrasco G."/>
        </authorList>
    </citation>
    <scope>NUCLEOTIDE SEQUENCE [LARGE SCALE GENOMIC DNA]</scope>
    <source>
        <strain evidence="2 3">CNM20130759</strain>
    </source>
</reference>
<dbReference type="Proteomes" id="UP000215506">
    <property type="component" value="Unassembled WGS sequence"/>
</dbReference>
<dbReference type="RefSeq" id="WP_223273392.1">
    <property type="nucleotide sequence ID" value="NZ_JAAXOR010000007.1"/>
</dbReference>
<proteinExistence type="predicted"/>
<evidence type="ECO:0000256" key="1">
    <source>
        <dbReference type="SAM" id="MobiDB-lite"/>
    </source>
</evidence>
<dbReference type="AlphaFoldDB" id="A0A231H9P4"/>
<sequence>MDPLKLDKSPTLDDSANSAPPPTATASAPDAVMRVDPAAMAAYTAIANTVSQQLASAASVTAGAVDPQQLATDLGLVGADFAAKFAAAVSEHAQALSTAGKLVSAYGRGLHTYTAGVQGTDEDSAVAITRTESRS</sequence>
<feature type="compositionally biased region" description="Basic and acidic residues" evidence="1">
    <location>
        <begin position="1"/>
        <end position="11"/>
    </location>
</feature>
<comment type="caution">
    <text evidence="2">The sequence shown here is derived from an EMBL/GenBank/DDBJ whole genome shotgun (WGS) entry which is preliminary data.</text>
</comment>
<name>A0A231H9P4_9NOCA</name>
<evidence type="ECO:0000313" key="2">
    <source>
        <dbReference type="EMBL" id="OXR45417.1"/>
    </source>
</evidence>
<evidence type="ECO:0000313" key="3">
    <source>
        <dbReference type="Proteomes" id="UP000215506"/>
    </source>
</evidence>
<keyword evidence="3" id="KW-1185">Reference proteome</keyword>
<dbReference type="EMBL" id="NGAF01000004">
    <property type="protein sequence ID" value="OXR45417.1"/>
    <property type="molecule type" value="Genomic_DNA"/>
</dbReference>
<feature type="region of interest" description="Disordered" evidence="1">
    <location>
        <begin position="1"/>
        <end position="30"/>
    </location>
</feature>
<feature type="compositionally biased region" description="Low complexity" evidence="1">
    <location>
        <begin position="13"/>
        <end position="30"/>
    </location>
</feature>
<accession>A0A231H9P4</accession>
<organism evidence="2 3">
    <name type="scientific">Nocardia cerradoensis</name>
    <dbReference type="NCBI Taxonomy" id="85688"/>
    <lineage>
        <taxon>Bacteria</taxon>
        <taxon>Bacillati</taxon>
        <taxon>Actinomycetota</taxon>
        <taxon>Actinomycetes</taxon>
        <taxon>Mycobacteriales</taxon>
        <taxon>Nocardiaceae</taxon>
        <taxon>Nocardia</taxon>
    </lineage>
</organism>
<evidence type="ECO:0008006" key="4">
    <source>
        <dbReference type="Google" id="ProtNLM"/>
    </source>
</evidence>